<feature type="transmembrane region" description="Helical" evidence="1">
    <location>
        <begin position="69"/>
        <end position="87"/>
    </location>
</feature>
<evidence type="ECO:0000313" key="3">
    <source>
        <dbReference type="Proteomes" id="UP000247569"/>
    </source>
</evidence>
<feature type="transmembrane region" description="Helical" evidence="1">
    <location>
        <begin position="94"/>
        <end position="110"/>
    </location>
</feature>
<feature type="transmembrane region" description="Helical" evidence="1">
    <location>
        <begin position="130"/>
        <end position="157"/>
    </location>
</feature>
<comment type="caution">
    <text evidence="2">The sequence shown here is derived from an EMBL/GenBank/DDBJ whole genome shotgun (WGS) entry which is preliminary data.</text>
</comment>
<accession>A0A318JVG9</accession>
<reference evidence="2 3" key="1">
    <citation type="submission" date="2018-05" db="EMBL/GenBank/DDBJ databases">
        <title>Genomic Encyclopedia of Type Strains, Phase IV (KMG-IV): sequencing the most valuable type-strain genomes for metagenomic binning, comparative biology and taxonomic classification.</title>
        <authorList>
            <person name="Goeker M."/>
        </authorList>
    </citation>
    <scope>NUCLEOTIDE SEQUENCE [LARGE SCALE GENOMIC DNA]</scope>
    <source>
        <strain evidence="2 3">DSM 44704</strain>
    </source>
</reference>
<evidence type="ECO:0000256" key="1">
    <source>
        <dbReference type="SAM" id="Phobius"/>
    </source>
</evidence>
<dbReference type="Proteomes" id="UP000247569">
    <property type="component" value="Unassembled WGS sequence"/>
</dbReference>
<feature type="transmembrane region" description="Helical" evidence="1">
    <location>
        <begin position="28"/>
        <end position="49"/>
    </location>
</feature>
<keyword evidence="1" id="KW-0472">Membrane</keyword>
<organism evidence="2 3">
    <name type="scientific">Nocardia tenerifensis</name>
    <dbReference type="NCBI Taxonomy" id="228006"/>
    <lineage>
        <taxon>Bacteria</taxon>
        <taxon>Bacillati</taxon>
        <taxon>Actinomycetota</taxon>
        <taxon>Actinomycetes</taxon>
        <taxon>Mycobacteriales</taxon>
        <taxon>Nocardiaceae</taxon>
        <taxon>Nocardia</taxon>
    </lineage>
</organism>
<keyword evidence="3" id="KW-1185">Reference proteome</keyword>
<proteinExistence type="predicted"/>
<name>A0A318JVG9_9NOCA</name>
<keyword evidence="1" id="KW-1133">Transmembrane helix</keyword>
<evidence type="ECO:0000313" key="2">
    <source>
        <dbReference type="EMBL" id="PXX60209.1"/>
    </source>
</evidence>
<keyword evidence="1" id="KW-0812">Transmembrane</keyword>
<dbReference type="AlphaFoldDB" id="A0A318JVG9"/>
<dbReference type="EMBL" id="QJKF01000010">
    <property type="protein sequence ID" value="PXX60209.1"/>
    <property type="molecule type" value="Genomic_DNA"/>
</dbReference>
<protein>
    <submittedName>
        <fullName evidence="2">Uncharacterized protein</fullName>
    </submittedName>
</protein>
<gene>
    <name evidence="2" type="ORF">DFR70_11049</name>
</gene>
<dbReference type="RefSeq" id="WP_040732849.1">
    <property type="nucleotide sequence ID" value="NZ_QJKF01000010.1"/>
</dbReference>
<dbReference type="OrthoDB" id="4565980at2"/>
<sequence length="160" mass="16991">MSSQYQPPAGWSPPGTQFQTRSGFGRTLAGTLISLVITPIGIGLAAHGALDTRQWVILGGSADRWGSNFQIIGGAVLLFLVAALAAFSPVGTAIAGLVWGLIPGILHILFPEDTYRQIENLPELSDDFRLALHNWVLNGFALLTGVFLLGAAVAATLRRR</sequence>